<reference evidence="2" key="2">
    <citation type="submission" date="2023-06" db="EMBL/GenBank/DDBJ databases">
        <authorList>
            <consortium name="Lawrence Berkeley National Laboratory"/>
            <person name="Haridas S."/>
            <person name="Hensen N."/>
            <person name="Bonometti L."/>
            <person name="Westerberg I."/>
            <person name="Brannstrom I.O."/>
            <person name="Guillou S."/>
            <person name="Cros-Aarteil S."/>
            <person name="Calhoun S."/>
            <person name="Kuo A."/>
            <person name="Mondo S."/>
            <person name="Pangilinan J."/>
            <person name="Riley R."/>
            <person name="Labutti K."/>
            <person name="Andreopoulos B."/>
            <person name="Lipzen A."/>
            <person name="Chen C."/>
            <person name="Yanf M."/>
            <person name="Daum C."/>
            <person name="Ng V."/>
            <person name="Clum A."/>
            <person name="Steindorff A."/>
            <person name="Ohm R."/>
            <person name="Martin F."/>
            <person name="Silar P."/>
            <person name="Natvig D."/>
            <person name="Lalanne C."/>
            <person name="Gautier V."/>
            <person name="Ament-Velasquez S.L."/>
            <person name="Kruys A."/>
            <person name="Hutchinson M.I."/>
            <person name="Powell A.J."/>
            <person name="Barry K."/>
            <person name="Miller A.N."/>
            <person name="Grigoriev I.V."/>
            <person name="Debuchy R."/>
            <person name="Gladieux P."/>
            <person name="Thoren M.H."/>
            <person name="Johannesson H."/>
        </authorList>
    </citation>
    <scope>NUCLEOTIDE SEQUENCE</scope>
    <source>
        <strain evidence="2">CBS 560.94</strain>
    </source>
</reference>
<feature type="compositionally biased region" description="Basic and acidic residues" evidence="1">
    <location>
        <begin position="236"/>
        <end position="247"/>
    </location>
</feature>
<sequence>MSTRSQSDDTVDGAKSTSVYAVLAPSFDTTPPFPGPRSSQVTHNDPSPGESPIAIPLLKTLRPFGTRDALTRNLLYDQNSSADKSTTPKNSTPTSVPMCQLKYVLSPWISRRRIVDNRQCCHLININWCAAQFPDVQGTDKDRTAFDRDSTHEYILSHVQLAHRCPYYDNIEIERTRDWHYSGSILPFAVEDLPTARSRYTTSWSWVRERMMAAARAREWRESSAEATTSNNGGHGGEESTTEREETAPTTSGKSPNGKEGGTGGNVGSGRGS</sequence>
<feature type="region of interest" description="Disordered" evidence="1">
    <location>
        <begin position="218"/>
        <end position="273"/>
    </location>
</feature>
<feature type="compositionally biased region" description="Gly residues" evidence="1">
    <location>
        <begin position="259"/>
        <end position="273"/>
    </location>
</feature>
<evidence type="ECO:0000256" key="1">
    <source>
        <dbReference type="SAM" id="MobiDB-lite"/>
    </source>
</evidence>
<dbReference type="RefSeq" id="XP_062676737.1">
    <property type="nucleotide sequence ID" value="XM_062831135.1"/>
</dbReference>
<reference evidence="2" key="1">
    <citation type="journal article" date="2023" name="Mol. Phylogenet. Evol.">
        <title>Genome-scale phylogeny and comparative genomics of the fungal order Sordariales.</title>
        <authorList>
            <person name="Hensen N."/>
            <person name="Bonometti L."/>
            <person name="Westerberg I."/>
            <person name="Brannstrom I.O."/>
            <person name="Guillou S."/>
            <person name="Cros-Aarteil S."/>
            <person name="Calhoun S."/>
            <person name="Haridas S."/>
            <person name="Kuo A."/>
            <person name="Mondo S."/>
            <person name="Pangilinan J."/>
            <person name="Riley R."/>
            <person name="LaButti K."/>
            <person name="Andreopoulos B."/>
            <person name="Lipzen A."/>
            <person name="Chen C."/>
            <person name="Yan M."/>
            <person name="Daum C."/>
            <person name="Ng V."/>
            <person name="Clum A."/>
            <person name="Steindorff A."/>
            <person name="Ohm R.A."/>
            <person name="Martin F."/>
            <person name="Silar P."/>
            <person name="Natvig D.O."/>
            <person name="Lalanne C."/>
            <person name="Gautier V."/>
            <person name="Ament-Velasquez S.L."/>
            <person name="Kruys A."/>
            <person name="Hutchinson M.I."/>
            <person name="Powell A.J."/>
            <person name="Barry K."/>
            <person name="Miller A.N."/>
            <person name="Grigoriev I.V."/>
            <person name="Debuchy R."/>
            <person name="Gladieux P."/>
            <person name="Hiltunen Thoren M."/>
            <person name="Johannesson H."/>
        </authorList>
    </citation>
    <scope>NUCLEOTIDE SEQUENCE</scope>
    <source>
        <strain evidence="2">CBS 560.94</strain>
    </source>
</reference>
<comment type="caution">
    <text evidence="2">The sequence shown here is derived from an EMBL/GenBank/DDBJ whole genome shotgun (WGS) entry which is preliminary data.</text>
</comment>
<dbReference type="AlphaFoldDB" id="A0AAE0J0B1"/>
<feature type="compositionally biased region" description="Low complexity" evidence="1">
    <location>
        <begin position="248"/>
        <end position="258"/>
    </location>
</feature>
<organism evidence="2 3">
    <name type="scientific">Neurospora tetraspora</name>
    <dbReference type="NCBI Taxonomy" id="94610"/>
    <lineage>
        <taxon>Eukaryota</taxon>
        <taxon>Fungi</taxon>
        <taxon>Dikarya</taxon>
        <taxon>Ascomycota</taxon>
        <taxon>Pezizomycotina</taxon>
        <taxon>Sordariomycetes</taxon>
        <taxon>Sordariomycetidae</taxon>
        <taxon>Sordariales</taxon>
        <taxon>Sordariaceae</taxon>
        <taxon>Neurospora</taxon>
    </lineage>
</organism>
<dbReference type="Proteomes" id="UP001278500">
    <property type="component" value="Unassembled WGS sequence"/>
</dbReference>
<dbReference type="EMBL" id="JAUEPP010000010">
    <property type="protein sequence ID" value="KAK3334571.1"/>
    <property type="molecule type" value="Genomic_DNA"/>
</dbReference>
<feature type="region of interest" description="Disordered" evidence="1">
    <location>
        <begin position="25"/>
        <end position="53"/>
    </location>
</feature>
<accession>A0AAE0J0B1</accession>
<evidence type="ECO:0000313" key="3">
    <source>
        <dbReference type="Proteomes" id="UP001278500"/>
    </source>
</evidence>
<proteinExistence type="predicted"/>
<evidence type="ECO:0000313" key="2">
    <source>
        <dbReference type="EMBL" id="KAK3334571.1"/>
    </source>
</evidence>
<gene>
    <name evidence="2" type="ORF">B0H65DRAFT_592888</name>
</gene>
<name>A0AAE0J0B1_9PEZI</name>
<keyword evidence="3" id="KW-1185">Reference proteome</keyword>
<dbReference type="GeneID" id="87868289"/>
<protein>
    <submittedName>
        <fullName evidence="2">Uncharacterized protein</fullName>
    </submittedName>
</protein>